<feature type="coiled-coil region" evidence="4">
    <location>
        <begin position="197"/>
        <end position="242"/>
    </location>
</feature>
<dbReference type="Pfam" id="PF00959">
    <property type="entry name" value="Phage_lysozyme"/>
    <property type="match status" value="1"/>
</dbReference>
<dbReference type="GO" id="GO:0003796">
    <property type="term" value="F:lysozyme activity"/>
    <property type="evidence" value="ECO:0007669"/>
    <property type="project" value="UniProtKB-EC"/>
</dbReference>
<dbReference type="RefSeq" id="WP_119135156.1">
    <property type="nucleotide sequence ID" value="NZ_QXXQ01000006.1"/>
</dbReference>
<dbReference type="GO" id="GO:0016998">
    <property type="term" value="P:cell wall macromolecule catabolic process"/>
    <property type="evidence" value="ECO:0007669"/>
    <property type="project" value="InterPro"/>
</dbReference>
<reference evidence="6 7" key="1">
    <citation type="submission" date="2018-09" db="EMBL/GenBank/DDBJ databases">
        <title>Gemmobacter lutimaris sp. nov., a marine bacterium isolated from tidal flat.</title>
        <authorList>
            <person name="Lee D.W."/>
            <person name="Yoo Y."/>
            <person name="Kim J.-J."/>
            <person name="Kim B.S."/>
        </authorList>
    </citation>
    <scope>NUCLEOTIDE SEQUENCE [LARGE SCALE GENOMIC DNA]</scope>
    <source>
        <strain evidence="6 7">YJ-T1-11</strain>
    </source>
</reference>
<dbReference type="AlphaFoldDB" id="A0A398BMA5"/>
<keyword evidence="5" id="KW-1133">Transmembrane helix</keyword>
<dbReference type="Gene3D" id="1.10.530.40">
    <property type="match status" value="1"/>
</dbReference>
<proteinExistence type="inferred from homology"/>
<evidence type="ECO:0000256" key="5">
    <source>
        <dbReference type="SAM" id="Phobius"/>
    </source>
</evidence>
<feature type="coiled-coil region" evidence="4">
    <location>
        <begin position="462"/>
        <end position="489"/>
    </location>
</feature>
<dbReference type="Proteomes" id="UP000266649">
    <property type="component" value="Unassembled WGS sequence"/>
</dbReference>
<dbReference type="InterPro" id="IPR023346">
    <property type="entry name" value="Lysozyme-like_dom_sf"/>
</dbReference>
<dbReference type="GO" id="GO:0042742">
    <property type="term" value="P:defense response to bacterium"/>
    <property type="evidence" value="ECO:0007669"/>
    <property type="project" value="UniProtKB-KW"/>
</dbReference>
<evidence type="ECO:0000256" key="1">
    <source>
        <dbReference type="ARBA" id="ARBA00022529"/>
    </source>
</evidence>
<protein>
    <recommendedName>
        <fullName evidence="3">Lysozyme</fullName>
        <ecNumber evidence="3">3.2.1.17</ecNumber>
    </recommendedName>
</protein>
<evidence type="ECO:0000256" key="2">
    <source>
        <dbReference type="ARBA" id="ARBA00022638"/>
    </source>
</evidence>
<evidence type="ECO:0000313" key="7">
    <source>
        <dbReference type="Proteomes" id="UP000266649"/>
    </source>
</evidence>
<keyword evidence="3" id="KW-0326">Glycosidase</keyword>
<name>A0A398BMA5_9RHOB</name>
<comment type="similarity">
    <text evidence="3">Belongs to the glycosyl hydrolase 24 family.</text>
</comment>
<keyword evidence="7" id="KW-1185">Reference proteome</keyword>
<comment type="caution">
    <text evidence="6">The sequence shown here is derived from an EMBL/GenBank/DDBJ whole genome shotgun (WGS) entry which is preliminary data.</text>
</comment>
<dbReference type="GO" id="GO:0031640">
    <property type="term" value="P:killing of cells of another organism"/>
    <property type="evidence" value="ECO:0007669"/>
    <property type="project" value="UniProtKB-KW"/>
</dbReference>
<keyword evidence="5" id="KW-0472">Membrane</keyword>
<keyword evidence="3" id="KW-0378">Hydrolase</keyword>
<dbReference type="GO" id="GO:0009253">
    <property type="term" value="P:peptidoglycan catabolic process"/>
    <property type="evidence" value="ECO:0007669"/>
    <property type="project" value="InterPro"/>
</dbReference>
<evidence type="ECO:0000256" key="3">
    <source>
        <dbReference type="RuleBase" id="RU003788"/>
    </source>
</evidence>
<keyword evidence="2 3" id="KW-0081">Bacteriolytic enzyme</keyword>
<gene>
    <name evidence="6" type="ORF">D2N39_12675</name>
</gene>
<dbReference type="InterPro" id="IPR023347">
    <property type="entry name" value="Lysozyme_dom_sf"/>
</dbReference>
<comment type="catalytic activity">
    <reaction evidence="3">
        <text>Hydrolysis of (1-&gt;4)-beta-linkages between N-acetylmuramic acid and N-acetyl-D-glucosamine residues in a peptidoglycan and between N-acetyl-D-glucosamine residues in chitodextrins.</text>
        <dbReference type="EC" id="3.2.1.17"/>
    </reaction>
</comment>
<keyword evidence="4" id="KW-0175">Coiled coil</keyword>
<feature type="transmembrane region" description="Helical" evidence="5">
    <location>
        <begin position="162"/>
        <end position="187"/>
    </location>
</feature>
<sequence>MNDMTPDLAMNIGINMAALAKQLAKLEKDTVDMVRGIEKKAQIRIGTNSAAKSAEIFEAELERMRNKFDPLYAASKRYETQLEELNLAHRMGVLNAKQYELALERLGQEYLAADSAAGRAGRGQAQFGRFSSQAGLQVQDFFVQVSAGTSAVQAFSQQAPQLLGLFGAWGAWAGAAIAIGLPAIAMLTKMGDETKSLADLTDELQQATSAHADAAEAAKVSIEDLRAKYGDMADEIQRALELQVQLTAAQGEAALLNAARGGGALLGRGITQTRPATQSDEEFAAWQEARLQRLMNVTGGTREEAERLQRALRMLETANGPEAAHRDAIRLRDLLIEISGGIPQAVQKFGDEFAILGSIIAESERQIELGMSDTERRGVELAEAYDRRTRDLARLATDRADAEKQLALAREKGDETAIASAERMIGTIDDEIARTRDVKARVEDVGEEMKRVRDLAGKAALNPEFEAQYTALQKEVERARREGEKLGEVDLSRLETAVRKLMEMAGLMADGFARAGEGLSSGVADAYRQYGASRRAGEWMASSDAMSAARALIAAKEGFKLEAYKDVNHYRAGYGSDTGTRADGSTYSIQKGMVISADDAQRDLDRRIQSYFDTLIGQIGQTTFEALSAAQKAALASLLHNYGEGELKAGGDLGGVLSALRDGNSQGVADAIAARASDNAGINRSRRLEEAQAFGGASGAMEARLSAEQKALQEQVKAREDLTRAHDRFSESLLKGIADAEFERSILGKSKEDQARLRAEYLLTAQAKRDGLDLNARLAGSEMTVAEAIQAKAKADAEAALAAEKRRISEELATQRLRQAAQVQKQFADQLVDSIVAGRGLDGVLANLAATLAKSAVQNLLFGSVQAGVSSGGLLSGLFNVIGKVASFEGGGETPSGARSGGLDGRGGFLAMLHPDETVIDHVAGRSRVPSAVASPASPAISGGAGRQAVSLQVIPSPYFDVRVGAISNGVSVQHQREAQRAMPYTMREMQARGTV</sequence>
<dbReference type="EC" id="3.2.1.17" evidence="3"/>
<organism evidence="6 7">
    <name type="scientific">Gemmobacter lutimaris</name>
    <dbReference type="NCBI Taxonomy" id="2306023"/>
    <lineage>
        <taxon>Bacteria</taxon>
        <taxon>Pseudomonadati</taxon>
        <taxon>Pseudomonadota</taxon>
        <taxon>Alphaproteobacteria</taxon>
        <taxon>Rhodobacterales</taxon>
        <taxon>Paracoccaceae</taxon>
        <taxon>Gemmobacter</taxon>
    </lineage>
</organism>
<keyword evidence="1 3" id="KW-0929">Antimicrobial</keyword>
<dbReference type="OrthoDB" id="7311517at2"/>
<dbReference type="EMBL" id="QXXQ01000006">
    <property type="protein sequence ID" value="RID91552.1"/>
    <property type="molecule type" value="Genomic_DNA"/>
</dbReference>
<evidence type="ECO:0000256" key="4">
    <source>
        <dbReference type="SAM" id="Coils"/>
    </source>
</evidence>
<accession>A0A398BMA5</accession>
<keyword evidence="5" id="KW-0812">Transmembrane</keyword>
<evidence type="ECO:0000313" key="6">
    <source>
        <dbReference type="EMBL" id="RID91552.1"/>
    </source>
</evidence>
<dbReference type="InterPro" id="IPR002196">
    <property type="entry name" value="Glyco_hydro_24"/>
</dbReference>
<dbReference type="SUPFAM" id="SSF53955">
    <property type="entry name" value="Lysozyme-like"/>
    <property type="match status" value="1"/>
</dbReference>